<reference evidence="14 15" key="1">
    <citation type="submission" date="2020-03" db="EMBL/GenBank/DDBJ databases">
        <title>Genomic Encyclopedia of Type Strains, Phase III (KMG-III): the genomes of soil and plant-associated and newly described type strains.</title>
        <authorList>
            <person name="Whitman W."/>
        </authorList>
    </citation>
    <scope>NUCLEOTIDE SEQUENCE [LARGE SCALE GENOMIC DNA]</scope>
    <source>
        <strain evidence="14 15">CECT 8804</strain>
    </source>
</reference>
<dbReference type="InterPro" id="IPR036329">
    <property type="entry name" value="Aro-AA_hydroxylase_C_sf"/>
</dbReference>
<dbReference type="Gene3D" id="1.10.800.10">
    <property type="entry name" value="Aromatic amino acid hydroxylase"/>
    <property type="match status" value="1"/>
</dbReference>
<name>A0ABX0TSG3_9SPHN</name>
<dbReference type="NCBIfam" id="TIGR01267">
    <property type="entry name" value="Phe4hydrox_mono"/>
    <property type="match status" value="1"/>
</dbReference>
<proteinExistence type="inferred from homology"/>
<evidence type="ECO:0000256" key="12">
    <source>
        <dbReference type="ARBA" id="ARBA00029922"/>
    </source>
</evidence>
<dbReference type="SUPFAM" id="SSF56534">
    <property type="entry name" value="Aromatic aminoacid monoxygenases, catalytic and oligomerization domains"/>
    <property type="match status" value="1"/>
</dbReference>
<evidence type="ECO:0000256" key="11">
    <source>
        <dbReference type="ARBA" id="ARBA00023232"/>
    </source>
</evidence>
<comment type="pathway">
    <text evidence="3">Amino-acid degradation; L-phenylalanine degradation; acetoacetate and fumarate from L-phenylalanine: step 1/6.</text>
</comment>
<keyword evidence="9" id="KW-0408">Iron</keyword>
<dbReference type="Proteomes" id="UP000727456">
    <property type="component" value="Unassembled WGS sequence"/>
</dbReference>
<dbReference type="EC" id="1.14.16.1" evidence="5"/>
<evidence type="ECO:0000256" key="3">
    <source>
        <dbReference type="ARBA" id="ARBA00005088"/>
    </source>
</evidence>
<evidence type="ECO:0000256" key="4">
    <source>
        <dbReference type="ARBA" id="ARBA00009712"/>
    </source>
</evidence>
<dbReference type="PROSITE" id="PS51410">
    <property type="entry name" value="BH4_AAA_HYDROXYL_2"/>
    <property type="match status" value="1"/>
</dbReference>
<comment type="catalytic activity">
    <reaction evidence="1">
        <text>(6R)-L-erythro-5,6,7,8-tetrahydrobiopterin + L-phenylalanine + O2 = (4aS,6R)-4a-hydroxy-L-erythro-5,6,7,8-tetrahydrobiopterin + L-tyrosine</text>
        <dbReference type="Rhea" id="RHEA:20273"/>
        <dbReference type="ChEBI" id="CHEBI:15379"/>
        <dbReference type="ChEBI" id="CHEBI:15642"/>
        <dbReference type="ChEBI" id="CHEBI:58095"/>
        <dbReference type="ChEBI" id="CHEBI:58315"/>
        <dbReference type="ChEBI" id="CHEBI:59560"/>
        <dbReference type="EC" id="1.14.16.1"/>
    </reaction>
</comment>
<keyword evidence="15" id="KW-1185">Reference proteome</keyword>
<evidence type="ECO:0000259" key="13">
    <source>
        <dbReference type="PROSITE" id="PS51410"/>
    </source>
</evidence>
<keyword evidence="10" id="KW-0503">Monooxygenase</keyword>
<dbReference type="GO" id="GO:0004505">
    <property type="term" value="F:phenylalanine 4-monooxygenase activity"/>
    <property type="evidence" value="ECO:0007669"/>
    <property type="project" value="UniProtKB-EC"/>
</dbReference>
<accession>A0ABX0TSG3</accession>
<keyword evidence="8 14" id="KW-0560">Oxidoreductase</keyword>
<evidence type="ECO:0000256" key="5">
    <source>
        <dbReference type="ARBA" id="ARBA00011995"/>
    </source>
</evidence>
<dbReference type="PANTHER" id="PTHR11473">
    <property type="entry name" value="AROMATIC AMINO ACID HYDROXYLASE"/>
    <property type="match status" value="1"/>
</dbReference>
<dbReference type="InterPro" id="IPR036951">
    <property type="entry name" value="ArAA_hydroxylase_sf"/>
</dbReference>
<evidence type="ECO:0000256" key="7">
    <source>
        <dbReference type="ARBA" id="ARBA00022723"/>
    </source>
</evidence>
<dbReference type="CDD" id="cd03348">
    <property type="entry name" value="pro_PheOH"/>
    <property type="match status" value="1"/>
</dbReference>
<sequence length="324" mass="36684">MRNKTEMARSRKPCLAAQHTQFAVWRGDFGDLRYIRRMALPDSEPTLPPSPDWTIPQDWARYTAEDHATWDRLFARQSALLPGRVAPEFLAGLDILRLSKPGIPDFAELNDRLGAATGWQVVAVPGLVPDAIFFDHLANRRFVAGRFIRKPDQLDYLEEPDIFHDVFGHVPMLAHPVFADYIQAYGQGGLRSLDFGALDKLARLYWYTVEFGLLKTADGLRLYGAGIVSSRGESLFALDDPSPNRIGFDLERVMRTPYRIDDYQQTYFVVDSFEKLLRQTQETDFAPLYARLAEAPDLAITDILPDDAVITRGTQDYARSLAKA</sequence>
<dbReference type="EMBL" id="JAAOZC010000001">
    <property type="protein sequence ID" value="NIJ07155.1"/>
    <property type="molecule type" value="Genomic_DNA"/>
</dbReference>
<evidence type="ECO:0000256" key="8">
    <source>
        <dbReference type="ARBA" id="ARBA00023002"/>
    </source>
</evidence>
<feature type="domain" description="Biopterin-dependent aromatic amino acid hydroxylase family profile" evidence="13">
    <location>
        <begin position="1"/>
        <end position="324"/>
    </location>
</feature>
<evidence type="ECO:0000256" key="1">
    <source>
        <dbReference type="ARBA" id="ARBA00001060"/>
    </source>
</evidence>
<protein>
    <recommendedName>
        <fullName evidence="6">Phenylalanine-4-hydroxylase</fullName>
        <ecNumber evidence="5">1.14.16.1</ecNumber>
    </recommendedName>
    <alternativeName>
        <fullName evidence="12">Phe-4-monooxygenase</fullName>
    </alternativeName>
</protein>
<comment type="caution">
    <text evidence="14">The sequence shown here is derived from an EMBL/GenBank/DDBJ whole genome shotgun (WGS) entry which is preliminary data.</text>
</comment>
<evidence type="ECO:0000256" key="6">
    <source>
        <dbReference type="ARBA" id="ARBA00020276"/>
    </source>
</evidence>
<dbReference type="PROSITE" id="PS00367">
    <property type="entry name" value="BH4_AAA_HYDROXYL_1"/>
    <property type="match status" value="1"/>
</dbReference>
<dbReference type="InterPro" id="IPR001273">
    <property type="entry name" value="ArAA_hydroxylase"/>
</dbReference>
<dbReference type="Pfam" id="PF00351">
    <property type="entry name" value="Biopterin_H"/>
    <property type="match status" value="1"/>
</dbReference>
<dbReference type="InterPro" id="IPR005960">
    <property type="entry name" value="Phe-4-hydroxylase_mono"/>
</dbReference>
<dbReference type="NCBIfam" id="NF008877">
    <property type="entry name" value="PRK11913.1-2"/>
    <property type="match status" value="1"/>
</dbReference>
<evidence type="ECO:0000256" key="9">
    <source>
        <dbReference type="ARBA" id="ARBA00023004"/>
    </source>
</evidence>
<comment type="cofactor">
    <cofactor evidence="2">
        <name>Fe(2+)</name>
        <dbReference type="ChEBI" id="CHEBI:29033"/>
    </cofactor>
</comment>
<comment type="similarity">
    <text evidence="4">Belongs to the biopterin-dependent aromatic amino acid hydroxylase family.</text>
</comment>
<dbReference type="InterPro" id="IPR018301">
    <property type="entry name" value="ArAA_hydroxylase_Fe/CU_BS"/>
</dbReference>
<evidence type="ECO:0000256" key="10">
    <source>
        <dbReference type="ARBA" id="ARBA00023033"/>
    </source>
</evidence>
<organism evidence="14 15">
    <name type="scientific">Sphingomonas vulcanisoli</name>
    <dbReference type="NCBI Taxonomy" id="1658060"/>
    <lineage>
        <taxon>Bacteria</taxon>
        <taxon>Pseudomonadati</taxon>
        <taxon>Pseudomonadota</taxon>
        <taxon>Alphaproteobacteria</taxon>
        <taxon>Sphingomonadales</taxon>
        <taxon>Sphingomonadaceae</taxon>
        <taxon>Sphingomonas</taxon>
    </lineage>
</organism>
<keyword evidence="7" id="KW-0479">Metal-binding</keyword>
<evidence type="ECO:0000313" key="14">
    <source>
        <dbReference type="EMBL" id="NIJ07155.1"/>
    </source>
</evidence>
<evidence type="ECO:0000256" key="2">
    <source>
        <dbReference type="ARBA" id="ARBA00001954"/>
    </source>
</evidence>
<dbReference type="PRINTS" id="PR00372">
    <property type="entry name" value="FYWHYDRXLASE"/>
</dbReference>
<gene>
    <name evidence="14" type="ORF">FHS31_000737</name>
</gene>
<dbReference type="InterPro" id="IPR019774">
    <property type="entry name" value="Aromatic-AA_hydroxylase_C"/>
</dbReference>
<dbReference type="PANTHER" id="PTHR11473:SF24">
    <property type="entry name" value="PHENYLALANINE-4-HYDROXYLASE"/>
    <property type="match status" value="1"/>
</dbReference>
<evidence type="ECO:0000313" key="15">
    <source>
        <dbReference type="Proteomes" id="UP000727456"/>
    </source>
</evidence>
<keyword evidence="11" id="KW-0585">Phenylalanine catabolism</keyword>